<dbReference type="InterPro" id="IPR001936">
    <property type="entry name" value="RasGAP_dom"/>
</dbReference>
<dbReference type="Pfam" id="PF00168">
    <property type="entry name" value="C2"/>
    <property type="match status" value="2"/>
</dbReference>
<dbReference type="PROSITE" id="PS50018">
    <property type="entry name" value="RAS_GTPASE_ACTIV_2"/>
    <property type="match status" value="1"/>
</dbReference>
<dbReference type="eggNOG" id="KOG3508">
    <property type="taxonomic scope" value="Eukaryota"/>
</dbReference>
<dbReference type="GeneID" id="20527584"/>
<keyword evidence="6" id="KW-1185">Reference proteome</keyword>
<proteinExistence type="predicted"/>
<dbReference type="PANTHER" id="PTHR10194">
    <property type="entry name" value="RAS GTPASE-ACTIVATING PROTEINS"/>
    <property type="match status" value="1"/>
</dbReference>
<dbReference type="SUPFAM" id="SSF48350">
    <property type="entry name" value="GTPase activation domain, GAP"/>
    <property type="match status" value="1"/>
</dbReference>
<dbReference type="Gene3D" id="1.10.506.10">
    <property type="entry name" value="GTPase Activation - p120gap, domain 1"/>
    <property type="match status" value="2"/>
</dbReference>
<evidence type="ECO:0000313" key="5">
    <source>
        <dbReference type="EMBL" id="KCV70510.1"/>
    </source>
</evidence>
<dbReference type="CDD" id="cd00030">
    <property type="entry name" value="C2"/>
    <property type="match status" value="1"/>
</dbReference>
<name>A0A058Z8E9_FONAL</name>
<dbReference type="Gene3D" id="2.60.40.150">
    <property type="entry name" value="C2 domain"/>
    <property type="match status" value="1"/>
</dbReference>
<gene>
    <name evidence="5" type="ORF">H696_02859</name>
</gene>
<dbReference type="eggNOG" id="KOG1028">
    <property type="taxonomic scope" value="Eukaryota"/>
</dbReference>
<evidence type="ECO:0000256" key="2">
    <source>
        <dbReference type="SAM" id="MobiDB-lite"/>
    </source>
</evidence>
<feature type="domain" description="Ras-GAP" evidence="4">
    <location>
        <begin position="401"/>
        <end position="599"/>
    </location>
</feature>
<keyword evidence="1" id="KW-0343">GTPase activation</keyword>
<dbReference type="AlphaFoldDB" id="A0A058Z8E9"/>
<dbReference type="InterPro" id="IPR008936">
    <property type="entry name" value="Rho_GTPase_activation_prot"/>
</dbReference>
<accession>A0A058Z8E9</accession>
<evidence type="ECO:0008006" key="7">
    <source>
        <dbReference type="Google" id="ProtNLM"/>
    </source>
</evidence>
<evidence type="ECO:0000313" key="6">
    <source>
        <dbReference type="Proteomes" id="UP000030693"/>
    </source>
</evidence>
<organism evidence="5">
    <name type="scientific">Fonticula alba</name>
    <name type="common">Slime mold</name>
    <dbReference type="NCBI Taxonomy" id="691883"/>
    <lineage>
        <taxon>Eukaryota</taxon>
        <taxon>Rotosphaerida</taxon>
        <taxon>Fonticulaceae</taxon>
        <taxon>Fonticula</taxon>
    </lineage>
</organism>
<dbReference type="STRING" id="691883.A0A058Z8E9"/>
<evidence type="ECO:0000259" key="4">
    <source>
        <dbReference type="PROSITE" id="PS50018"/>
    </source>
</evidence>
<dbReference type="InterPro" id="IPR035892">
    <property type="entry name" value="C2_domain_sf"/>
</dbReference>
<dbReference type="PANTHER" id="PTHR10194:SF60">
    <property type="entry name" value="RAS GTPASE-ACTIVATING PROTEIN RASKOL"/>
    <property type="match status" value="1"/>
</dbReference>
<dbReference type="Proteomes" id="UP000030693">
    <property type="component" value="Unassembled WGS sequence"/>
</dbReference>
<protein>
    <recommendedName>
        <fullName evidence="7">Ras-GAP domain-containing protein</fullName>
    </recommendedName>
</protein>
<dbReference type="InterPro" id="IPR039360">
    <property type="entry name" value="Ras_GTPase"/>
</dbReference>
<dbReference type="SMART" id="SM00323">
    <property type="entry name" value="RasGAP"/>
    <property type="match status" value="1"/>
</dbReference>
<evidence type="ECO:0000256" key="1">
    <source>
        <dbReference type="ARBA" id="ARBA00022468"/>
    </source>
</evidence>
<reference evidence="5" key="1">
    <citation type="submission" date="2013-04" db="EMBL/GenBank/DDBJ databases">
        <title>The Genome Sequence of Fonticula alba ATCC 38817.</title>
        <authorList>
            <consortium name="The Broad Institute Genomics Platform"/>
            <person name="Russ C."/>
            <person name="Cuomo C."/>
            <person name="Burger G."/>
            <person name="Gray M.W."/>
            <person name="Holland P.W.H."/>
            <person name="King N."/>
            <person name="Lang F.B.F."/>
            <person name="Roger A.J."/>
            <person name="Ruiz-Trillo I."/>
            <person name="Brown M."/>
            <person name="Walker B."/>
            <person name="Young S."/>
            <person name="Zeng Q."/>
            <person name="Gargeya S."/>
            <person name="Fitzgerald M."/>
            <person name="Haas B."/>
            <person name="Abouelleil A."/>
            <person name="Allen A.W."/>
            <person name="Alvarado L."/>
            <person name="Arachchi H.M."/>
            <person name="Berlin A.M."/>
            <person name="Chapman S.B."/>
            <person name="Gainer-Dewar J."/>
            <person name="Goldberg J."/>
            <person name="Griggs A."/>
            <person name="Gujja S."/>
            <person name="Hansen M."/>
            <person name="Howarth C."/>
            <person name="Imamovic A."/>
            <person name="Ireland A."/>
            <person name="Larimer J."/>
            <person name="McCowan C."/>
            <person name="Murphy C."/>
            <person name="Pearson M."/>
            <person name="Poon T.W."/>
            <person name="Priest M."/>
            <person name="Roberts A."/>
            <person name="Saif S."/>
            <person name="Shea T."/>
            <person name="Sisk P."/>
            <person name="Sykes S."/>
            <person name="Wortman J."/>
            <person name="Nusbaum C."/>
            <person name="Birren B."/>
        </authorList>
    </citation>
    <scope>NUCLEOTIDE SEQUENCE [LARGE SCALE GENOMIC DNA]</scope>
    <source>
        <strain evidence="5">ATCC 38817</strain>
    </source>
</reference>
<feature type="domain" description="C2" evidence="3">
    <location>
        <begin position="166"/>
        <end position="302"/>
    </location>
</feature>
<dbReference type="EMBL" id="KB932204">
    <property type="protein sequence ID" value="KCV70510.1"/>
    <property type="molecule type" value="Genomic_DNA"/>
</dbReference>
<dbReference type="InterPro" id="IPR000008">
    <property type="entry name" value="C2_dom"/>
</dbReference>
<dbReference type="RefSeq" id="XP_009495026.1">
    <property type="nucleotide sequence ID" value="XM_009496751.1"/>
</dbReference>
<dbReference type="SUPFAM" id="SSF49562">
    <property type="entry name" value="C2 domain (Calcium/lipid-binding domain, CaLB)"/>
    <property type="match status" value="1"/>
</dbReference>
<feature type="region of interest" description="Disordered" evidence="2">
    <location>
        <begin position="639"/>
        <end position="659"/>
    </location>
</feature>
<sequence>MSAAQATTELGAGPRVETSLVLEVVEAKDLRREGGASAAAGQPVPDEGAIFCGVKVNSQLVHTTASTTVRNSLWTDVLHITEQDVGRITSAELVIWEDLPYGSNRVLGKVSLPVLSTASGNIATGGHMSYPFHLANPFPLASALPALDQQKNELLDCWVPIHPASTEGTVSGFLEFEIASTNNSVFLTISRGVNLVSRDVNGLSDPYVVMTLLRGNYTTAAGDAAASAGAPVQTFRTKTIRKTLNPQFNETFRFESIEDLSTAVIHVSVWDWDRFTDDDFMGHAALPLYKYLSPGGQLSGRHKIWLEPKPAEIRDTSESKQTGDKPATFALDYERFLCQSLKKGLLADAETPQTGSVRFRYKFLEEIILGREKYDTFLELLQRDNYAIPSLLNQSLGKEREVAAWSLMKITSALSEDDAFAFLQAICQREIDATLSSSTIFRGNSLASKAVDVFQKLVALEYLHRTFGPTIMKIAAYKKSCEIDPLRLEKGQDIKKHKKRLVKFTDEILDALFQSVSEVPMSLRRVLQHIRTTCAEKFPSEASTAGLTAVAGFFFLRLVVASILSPHLFGFLSDCPSMTNKQAARAFTLIAKTVQNLANLVEFGAKEPHMQDLNQDIIIPRMSEMRTFLLTISTATSTDVAASGPPAASAPPPLLKQKSKKSVSNTSSLAFSLSAMSLVSNNDKAAKSIDIPRECSVLHQIVQKYLPDVKRLAPSMGVSESLVAEFEQNVLSLRTETDSISLAAVTTPTL</sequence>
<dbReference type="PROSITE" id="PS50004">
    <property type="entry name" value="C2"/>
    <property type="match status" value="1"/>
</dbReference>
<evidence type="ECO:0000259" key="3">
    <source>
        <dbReference type="PROSITE" id="PS50004"/>
    </source>
</evidence>
<dbReference type="GO" id="GO:0005096">
    <property type="term" value="F:GTPase activator activity"/>
    <property type="evidence" value="ECO:0007669"/>
    <property type="project" value="UniProtKB-KW"/>
</dbReference>
<dbReference type="Pfam" id="PF00616">
    <property type="entry name" value="RasGAP"/>
    <property type="match status" value="1"/>
</dbReference>
<dbReference type="OrthoDB" id="1562946at2759"/>
<dbReference type="SMART" id="SM00239">
    <property type="entry name" value="C2"/>
    <property type="match status" value="2"/>
</dbReference>